<name>A0A316J5B3_9HYPH</name>
<dbReference type="Pfam" id="PF00182">
    <property type="entry name" value="Glyco_hydro_19"/>
    <property type="match status" value="1"/>
</dbReference>
<proteinExistence type="predicted"/>
<organism evidence="2 3">
    <name type="scientific">Falsochrobactrum shanghaiense</name>
    <dbReference type="NCBI Taxonomy" id="2201899"/>
    <lineage>
        <taxon>Bacteria</taxon>
        <taxon>Pseudomonadati</taxon>
        <taxon>Pseudomonadota</taxon>
        <taxon>Alphaproteobacteria</taxon>
        <taxon>Hyphomicrobiales</taxon>
        <taxon>Brucellaceae</taxon>
        <taxon>Falsochrobactrum</taxon>
    </lineage>
</organism>
<dbReference type="OrthoDB" id="3078754at2"/>
<dbReference type="Proteomes" id="UP000245865">
    <property type="component" value="Unassembled WGS sequence"/>
</dbReference>
<evidence type="ECO:0000313" key="3">
    <source>
        <dbReference type="Proteomes" id="UP000245865"/>
    </source>
</evidence>
<sequence length="222" mass="24461">MNLKLGDTRLIIAEARKHGLLRNQLAYVLATAYHETAHTMKPVRETLAKTDAKAKEILTKAWKAGKLPWVKSNYWSGGYLGRGYVQLTHKANYERAGRELGVDLVNNPSLALEADIAAQIIVLGMRDGWFTAKELADYITLQSSNFVSARRIVNGTDKADLIAGYARKYDDLLRAEGYGVTPADKPAPKPEIGIPITKPQPSTGWLAALIKVISSIFKRNTA</sequence>
<evidence type="ECO:0000313" key="2">
    <source>
        <dbReference type="EMBL" id="PWL17037.1"/>
    </source>
</evidence>
<dbReference type="GO" id="GO:0016998">
    <property type="term" value="P:cell wall macromolecule catabolic process"/>
    <property type="evidence" value="ECO:0007669"/>
    <property type="project" value="InterPro"/>
</dbReference>
<feature type="domain" description="Glycoside hydrolase family 19 catalytic" evidence="1">
    <location>
        <begin position="76"/>
        <end position="113"/>
    </location>
</feature>
<dbReference type="AlphaFoldDB" id="A0A316J5B3"/>
<comment type="caution">
    <text evidence="2">The sequence shown here is derived from an EMBL/GenBank/DDBJ whole genome shotgun (WGS) entry which is preliminary data.</text>
</comment>
<keyword evidence="3" id="KW-1185">Reference proteome</keyword>
<accession>A0A316J5B3</accession>
<dbReference type="GO" id="GO:0006032">
    <property type="term" value="P:chitin catabolic process"/>
    <property type="evidence" value="ECO:0007669"/>
    <property type="project" value="InterPro"/>
</dbReference>
<dbReference type="InterPro" id="IPR000726">
    <property type="entry name" value="Glyco_hydro_19_cat"/>
</dbReference>
<protein>
    <recommendedName>
        <fullName evidence="1">Glycoside hydrolase family 19 catalytic domain-containing protein</fullName>
    </recommendedName>
</protein>
<dbReference type="EMBL" id="QGDB01000005">
    <property type="protein sequence ID" value="PWL17037.1"/>
    <property type="molecule type" value="Genomic_DNA"/>
</dbReference>
<gene>
    <name evidence="2" type="ORF">DKP76_13435</name>
</gene>
<dbReference type="Gene3D" id="1.10.530.10">
    <property type="match status" value="1"/>
</dbReference>
<dbReference type="SUPFAM" id="SSF53955">
    <property type="entry name" value="Lysozyme-like"/>
    <property type="match status" value="1"/>
</dbReference>
<reference evidence="2 3" key="1">
    <citation type="submission" date="2018-05" db="EMBL/GenBank/DDBJ databases">
        <title>Comparative genomic sequence analysis between strain HN4 and CCM 8460T (Falsochrobactrum ovis) will provide more evidence to prove that HN4 is a new species of Falsochrobactrum.</title>
        <authorList>
            <person name="Lyu W."/>
            <person name="Sun L."/>
            <person name="Yao L."/>
        </authorList>
    </citation>
    <scope>NUCLEOTIDE SEQUENCE [LARGE SCALE GENOMIC DNA]</scope>
    <source>
        <strain evidence="2 3">HN4</strain>
    </source>
</reference>
<dbReference type="GO" id="GO:0004568">
    <property type="term" value="F:chitinase activity"/>
    <property type="evidence" value="ECO:0007669"/>
    <property type="project" value="InterPro"/>
</dbReference>
<dbReference type="RefSeq" id="WP_109707319.1">
    <property type="nucleotide sequence ID" value="NZ_QGDB01000005.1"/>
</dbReference>
<evidence type="ECO:0000259" key="1">
    <source>
        <dbReference type="Pfam" id="PF00182"/>
    </source>
</evidence>
<dbReference type="InterPro" id="IPR023346">
    <property type="entry name" value="Lysozyme-like_dom_sf"/>
</dbReference>